<gene>
    <name evidence="3" type="primary">LOC117138016</name>
</gene>
<dbReference type="PANTHER" id="PTHR20898">
    <property type="entry name" value="DAEDALUS ON 3-RELATED-RELATED"/>
    <property type="match status" value="1"/>
</dbReference>
<sequence length="193" mass="22488">MDHKVFIFAVSLLVAYLGCGEAPYIKMTNAVCKSYNKSWVVIHYCRLKAYSRTKTSLNINATFIEPARNISVHFKMMKKANGYKPFLYEFTFDACQFMRRRNQPVAKIIWHMIRNVSTINHTCPYQGLQMLSDFHKVDVPVPLPSGDYLLIIDWLFDGRTQFATNVYFAYMEDLLPTSSKHRRGSKEFPHVLN</sequence>
<reference evidence="3" key="1">
    <citation type="submission" date="2025-08" db="UniProtKB">
        <authorList>
            <consortium name="RefSeq"/>
        </authorList>
    </citation>
    <scope>IDENTIFICATION</scope>
    <source>
        <strain evidence="3">Mau12</strain>
        <tissue evidence="3">Whole Body</tissue>
    </source>
</reference>
<feature type="chain" id="PRO_5027923316" evidence="1">
    <location>
        <begin position="23"/>
        <end position="193"/>
    </location>
</feature>
<dbReference type="SMART" id="SM00697">
    <property type="entry name" value="DM8"/>
    <property type="match status" value="1"/>
</dbReference>
<keyword evidence="1" id="KW-0732">Signal</keyword>
<dbReference type="GeneID" id="117138016"/>
<evidence type="ECO:0000313" key="3">
    <source>
        <dbReference type="RefSeq" id="XP_033155711.1"/>
    </source>
</evidence>
<dbReference type="InterPro" id="IPR010512">
    <property type="entry name" value="DUF1091"/>
</dbReference>
<feature type="signal peptide" evidence="1">
    <location>
        <begin position="1"/>
        <end position="22"/>
    </location>
</feature>
<dbReference type="PANTHER" id="PTHR20898:SF0">
    <property type="entry name" value="DAEDALUS ON 3-RELATED"/>
    <property type="match status" value="1"/>
</dbReference>
<dbReference type="Proteomes" id="UP000515162">
    <property type="component" value="Chromosome 2R"/>
</dbReference>
<name>A0A6P8K073_DROMA</name>
<accession>A0A6P8K073</accession>
<organism evidence="2 3">
    <name type="scientific">Drosophila mauritiana</name>
    <name type="common">Fruit fly</name>
    <dbReference type="NCBI Taxonomy" id="7226"/>
    <lineage>
        <taxon>Eukaryota</taxon>
        <taxon>Metazoa</taxon>
        <taxon>Ecdysozoa</taxon>
        <taxon>Arthropoda</taxon>
        <taxon>Hexapoda</taxon>
        <taxon>Insecta</taxon>
        <taxon>Pterygota</taxon>
        <taxon>Neoptera</taxon>
        <taxon>Endopterygota</taxon>
        <taxon>Diptera</taxon>
        <taxon>Brachycera</taxon>
        <taxon>Muscomorpha</taxon>
        <taxon>Ephydroidea</taxon>
        <taxon>Drosophilidae</taxon>
        <taxon>Drosophila</taxon>
        <taxon>Sophophora</taxon>
    </lineage>
</organism>
<evidence type="ECO:0000256" key="1">
    <source>
        <dbReference type="SAM" id="SignalP"/>
    </source>
</evidence>
<proteinExistence type="predicted"/>
<keyword evidence="2" id="KW-1185">Reference proteome</keyword>
<dbReference type="RefSeq" id="XP_033155711.1">
    <property type="nucleotide sequence ID" value="XM_033299820.1"/>
</dbReference>
<protein>
    <submittedName>
        <fullName evidence="3">Uncharacterized protein LOC117138016</fullName>
    </submittedName>
</protein>
<dbReference type="AlphaFoldDB" id="A0A6P8K073"/>
<dbReference type="Pfam" id="PF06477">
    <property type="entry name" value="DUF1091"/>
    <property type="match status" value="1"/>
</dbReference>
<evidence type="ECO:0000313" key="2">
    <source>
        <dbReference type="Proteomes" id="UP000515162"/>
    </source>
</evidence>